<sequence length="50" mass="5760">MKFYKDKQDHASLPQGARQFVCSSNVTVADLCAWIQNGFKKLNTIREIEE</sequence>
<dbReference type="AlphaFoldDB" id="A0A0W8FP84"/>
<evidence type="ECO:0000313" key="1">
    <source>
        <dbReference type="EMBL" id="KUG22711.1"/>
    </source>
</evidence>
<protein>
    <submittedName>
        <fullName evidence="1">Uncharacterized protein</fullName>
    </submittedName>
</protein>
<dbReference type="EMBL" id="LNQE01000943">
    <property type="protein sequence ID" value="KUG22711.1"/>
    <property type="molecule type" value="Genomic_DNA"/>
</dbReference>
<reference evidence="1" key="1">
    <citation type="journal article" date="2015" name="Proc. Natl. Acad. Sci. U.S.A.">
        <title>Networks of energetic and metabolic interactions define dynamics in microbial communities.</title>
        <authorList>
            <person name="Embree M."/>
            <person name="Liu J.K."/>
            <person name="Al-Bassam M.M."/>
            <person name="Zengler K."/>
        </authorList>
    </citation>
    <scope>NUCLEOTIDE SEQUENCE</scope>
</reference>
<organism evidence="1">
    <name type="scientific">hydrocarbon metagenome</name>
    <dbReference type="NCBI Taxonomy" id="938273"/>
    <lineage>
        <taxon>unclassified sequences</taxon>
        <taxon>metagenomes</taxon>
        <taxon>ecological metagenomes</taxon>
    </lineage>
</organism>
<accession>A0A0W8FP84</accession>
<name>A0A0W8FP84_9ZZZZ</name>
<gene>
    <name evidence="1" type="ORF">ASZ90_007508</name>
</gene>
<proteinExistence type="predicted"/>
<comment type="caution">
    <text evidence="1">The sequence shown here is derived from an EMBL/GenBank/DDBJ whole genome shotgun (WGS) entry which is preliminary data.</text>
</comment>